<comment type="similarity">
    <text evidence="1">Belongs to the 'phage' integrase family.</text>
</comment>
<dbReference type="InterPro" id="IPR013762">
    <property type="entry name" value="Integrase-like_cat_sf"/>
</dbReference>
<accession>A0A1V4I0H5</accession>
<dbReference type="InterPro" id="IPR010998">
    <property type="entry name" value="Integrase_recombinase_N"/>
</dbReference>
<keyword evidence="2" id="KW-0229">DNA integration</keyword>
<dbReference type="InterPro" id="IPR002104">
    <property type="entry name" value="Integrase_catalytic"/>
</dbReference>
<protein>
    <recommendedName>
        <fullName evidence="5">Tyr recombinase domain-containing protein</fullName>
    </recommendedName>
</protein>
<reference evidence="6 7" key="1">
    <citation type="submission" date="2017-02" db="EMBL/GenBank/DDBJ databases">
        <title>Genome sequence of the nitrite-oxidizing bacterium Nitrobacter vulgaris strain Ab1.</title>
        <authorList>
            <person name="Mellbye B.L."/>
            <person name="Davis E.W."/>
            <person name="Spieck E."/>
            <person name="Chang J.H."/>
            <person name="Bottomley P.J."/>
            <person name="Sayavedra-Soto L.A."/>
        </authorList>
    </citation>
    <scope>NUCLEOTIDE SEQUENCE [LARGE SCALE GENOMIC DNA]</scope>
    <source>
        <strain evidence="6 7">Ab1</strain>
    </source>
</reference>
<dbReference type="Proteomes" id="UP000189940">
    <property type="component" value="Unassembled WGS sequence"/>
</dbReference>
<evidence type="ECO:0000256" key="3">
    <source>
        <dbReference type="ARBA" id="ARBA00023125"/>
    </source>
</evidence>
<dbReference type="AlphaFoldDB" id="A0A1V4I0H5"/>
<feature type="domain" description="Tyr recombinase" evidence="5">
    <location>
        <begin position="222"/>
        <end position="398"/>
    </location>
</feature>
<proteinExistence type="inferred from homology"/>
<dbReference type="STRING" id="29421.B2M20_05615"/>
<dbReference type="InterPro" id="IPR050808">
    <property type="entry name" value="Phage_Integrase"/>
</dbReference>
<dbReference type="Gene3D" id="1.10.443.10">
    <property type="entry name" value="Intergrase catalytic core"/>
    <property type="match status" value="1"/>
</dbReference>
<evidence type="ECO:0000256" key="2">
    <source>
        <dbReference type="ARBA" id="ARBA00022908"/>
    </source>
</evidence>
<keyword evidence="7" id="KW-1185">Reference proteome</keyword>
<dbReference type="RefSeq" id="WP_079446091.1">
    <property type="nucleotide sequence ID" value="NZ_MWPQ01000025.1"/>
</dbReference>
<sequence>MIENGNGRKPKERRKQRLSDTWIARHKLTLPQEDWFDTALPDLVLRMSYGGTRTFRVRYRDRNGKSRTHKLGRWDAELFNVEAARKAARKFDPEKDLKQTSTEGMSEDQAWWVTATVADVVKKYIAEVVINFRTRYETERCFNRYVIPALGHKVFVELKKSDAGQMRRNMRRPNGMRQADIVFALLRTVMMWVEDEEILDNYESPLRYRPKRRGKNRQRKGGRERVLDDDELRMVWLAATQMGGLYGALVRLLLLTAQRRQCLATAKWSEIVDDTWHIREEPGEPKGTGQVLPLPPLALDILKTLPRIKGNPYVFGVEHNDEHKPLNSWSQRKAELEKLIPRKIPRWTLHDLRRTARTRLEDIGVDMQTGEVVLGHALPGVKRTYIRSQFKEKRGDALLRLSLHIADVVGLPPDQGTPRKASNVVPLATRRA</sequence>
<dbReference type="SUPFAM" id="SSF56349">
    <property type="entry name" value="DNA breaking-rejoining enzymes"/>
    <property type="match status" value="1"/>
</dbReference>
<dbReference type="PANTHER" id="PTHR30629">
    <property type="entry name" value="PROPHAGE INTEGRASE"/>
    <property type="match status" value="1"/>
</dbReference>
<organism evidence="6 7">
    <name type="scientific">Nitrobacter vulgaris</name>
    <dbReference type="NCBI Taxonomy" id="29421"/>
    <lineage>
        <taxon>Bacteria</taxon>
        <taxon>Pseudomonadati</taxon>
        <taxon>Pseudomonadota</taxon>
        <taxon>Alphaproteobacteria</taxon>
        <taxon>Hyphomicrobiales</taxon>
        <taxon>Nitrobacteraceae</taxon>
        <taxon>Nitrobacter</taxon>
    </lineage>
</organism>
<dbReference type="GO" id="GO:0015074">
    <property type="term" value="P:DNA integration"/>
    <property type="evidence" value="ECO:0007669"/>
    <property type="project" value="UniProtKB-KW"/>
</dbReference>
<dbReference type="Pfam" id="PF13356">
    <property type="entry name" value="Arm-DNA-bind_3"/>
    <property type="match status" value="1"/>
</dbReference>
<dbReference type="GO" id="GO:0006310">
    <property type="term" value="P:DNA recombination"/>
    <property type="evidence" value="ECO:0007669"/>
    <property type="project" value="UniProtKB-KW"/>
</dbReference>
<dbReference type="InterPro" id="IPR038488">
    <property type="entry name" value="Integrase_DNA-bd_sf"/>
</dbReference>
<dbReference type="Gene3D" id="1.10.150.130">
    <property type="match status" value="1"/>
</dbReference>
<evidence type="ECO:0000313" key="7">
    <source>
        <dbReference type="Proteomes" id="UP000189940"/>
    </source>
</evidence>
<evidence type="ECO:0000313" key="6">
    <source>
        <dbReference type="EMBL" id="OPH83634.1"/>
    </source>
</evidence>
<dbReference type="OrthoDB" id="7615137at2"/>
<dbReference type="GO" id="GO:0003677">
    <property type="term" value="F:DNA binding"/>
    <property type="evidence" value="ECO:0007669"/>
    <property type="project" value="UniProtKB-KW"/>
</dbReference>
<comment type="caution">
    <text evidence="6">The sequence shown here is derived from an EMBL/GenBank/DDBJ whole genome shotgun (WGS) entry which is preliminary data.</text>
</comment>
<evidence type="ECO:0000256" key="1">
    <source>
        <dbReference type="ARBA" id="ARBA00008857"/>
    </source>
</evidence>
<dbReference type="Gene3D" id="3.30.160.390">
    <property type="entry name" value="Integrase, DNA-binding domain"/>
    <property type="match status" value="1"/>
</dbReference>
<evidence type="ECO:0000256" key="4">
    <source>
        <dbReference type="ARBA" id="ARBA00023172"/>
    </source>
</evidence>
<dbReference type="PANTHER" id="PTHR30629:SF2">
    <property type="entry name" value="PROPHAGE INTEGRASE INTS-RELATED"/>
    <property type="match status" value="1"/>
</dbReference>
<dbReference type="InterPro" id="IPR025166">
    <property type="entry name" value="Integrase_DNA_bind_dom"/>
</dbReference>
<name>A0A1V4I0H5_NITVU</name>
<gene>
    <name evidence="6" type="ORF">B2M20_05615</name>
</gene>
<keyword evidence="3" id="KW-0238">DNA-binding</keyword>
<keyword evidence="4" id="KW-0233">DNA recombination</keyword>
<dbReference type="PROSITE" id="PS51898">
    <property type="entry name" value="TYR_RECOMBINASE"/>
    <property type="match status" value="1"/>
</dbReference>
<dbReference type="EMBL" id="MWPQ01000025">
    <property type="protein sequence ID" value="OPH83634.1"/>
    <property type="molecule type" value="Genomic_DNA"/>
</dbReference>
<dbReference type="InterPro" id="IPR011010">
    <property type="entry name" value="DNA_brk_join_enz"/>
</dbReference>
<evidence type="ECO:0000259" key="5">
    <source>
        <dbReference type="PROSITE" id="PS51898"/>
    </source>
</evidence>